<dbReference type="EMBL" id="HF559394">
    <property type="protein sequence ID" value="CCP24105.1"/>
    <property type="molecule type" value="Genomic_DNA"/>
</dbReference>
<dbReference type="KEGG" id="mcy:MCYN_0373"/>
<dbReference type="STRING" id="1246955.MCYN_0373"/>
<dbReference type="AlphaFoldDB" id="L0RX59"/>
<name>L0RX59_MYCC1</name>
<accession>L0RX59</accession>
<dbReference type="Proteomes" id="UP000010466">
    <property type="component" value="Chromosome"/>
</dbReference>
<dbReference type="HOGENOM" id="CLU_2826473_0_0_14"/>
<proteinExistence type="predicted"/>
<sequence>MWPPRPPSPPSGPPLSTCASRLNDIIPFPPLPAWTEIVISSINLAIYAPFYKYNIITFWNDLKYVY</sequence>
<organism evidence="1 2">
    <name type="scientific">Mycoplasmopsis cynos (strain C142)</name>
    <name type="common">Mycoplasma cynos</name>
    <dbReference type="NCBI Taxonomy" id="1246955"/>
    <lineage>
        <taxon>Bacteria</taxon>
        <taxon>Bacillati</taxon>
        <taxon>Mycoplasmatota</taxon>
        <taxon>Mycoplasmoidales</taxon>
        <taxon>Metamycoplasmataceae</taxon>
        <taxon>Mycoplasmopsis</taxon>
    </lineage>
</organism>
<keyword evidence="2" id="KW-1185">Reference proteome</keyword>
<gene>
    <name evidence="1" type="primary">MCYN0373</name>
    <name evidence="1" type="ordered locus">MCYN_0373</name>
</gene>
<reference evidence="2" key="1">
    <citation type="journal article" date="2013" name="Genome Announc.">
        <title>Complete genome sequence of Mycoplasma cynos strain C142.</title>
        <authorList>
            <person name="Walker C.A."/>
            <person name="Mannering S.A."/>
            <person name="Shields S."/>
            <person name="Blake D.P."/>
            <person name="Brownlie J."/>
        </authorList>
    </citation>
    <scope>NUCLEOTIDE SEQUENCE [LARGE SCALE GENOMIC DNA]</scope>
    <source>
        <strain evidence="2">C142</strain>
    </source>
</reference>
<evidence type="ECO:0000313" key="1">
    <source>
        <dbReference type="EMBL" id="CCP24105.1"/>
    </source>
</evidence>
<protein>
    <submittedName>
        <fullName evidence="1">Uncharacterized protein</fullName>
    </submittedName>
</protein>
<evidence type="ECO:0000313" key="2">
    <source>
        <dbReference type="Proteomes" id="UP000010466"/>
    </source>
</evidence>